<name>A0A2P5Y6L1_GOSBA</name>
<organism evidence="2 3">
    <name type="scientific">Gossypium barbadense</name>
    <name type="common">Sea Island cotton</name>
    <name type="synonym">Hibiscus barbadensis</name>
    <dbReference type="NCBI Taxonomy" id="3634"/>
    <lineage>
        <taxon>Eukaryota</taxon>
        <taxon>Viridiplantae</taxon>
        <taxon>Streptophyta</taxon>
        <taxon>Embryophyta</taxon>
        <taxon>Tracheophyta</taxon>
        <taxon>Spermatophyta</taxon>
        <taxon>Magnoliopsida</taxon>
        <taxon>eudicotyledons</taxon>
        <taxon>Gunneridae</taxon>
        <taxon>Pentapetalae</taxon>
        <taxon>rosids</taxon>
        <taxon>malvids</taxon>
        <taxon>Malvales</taxon>
        <taxon>Malvaceae</taxon>
        <taxon>Malvoideae</taxon>
        <taxon>Gossypium</taxon>
    </lineage>
</organism>
<sequence length="67" mass="7642">MEYRYNHGMFKPLSTLPRGETICMGDDSNSDDFLSSKSDSTDEDCLEKRGVEQPRLENTPIENGDRL</sequence>
<gene>
    <name evidence="2" type="ORF">GOBAR_AA09420</name>
</gene>
<accession>A0A2P5Y6L1</accession>
<evidence type="ECO:0000313" key="2">
    <source>
        <dbReference type="EMBL" id="PPS11225.1"/>
    </source>
</evidence>
<dbReference type="AlphaFoldDB" id="A0A2P5Y6L1"/>
<dbReference type="Proteomes" id="UP000239757">
    <property type="component" value="Unassembled WGS sequence"/>
</dbReference>
<dbReference type="EMBL" id="KZ663619">
    <property type="protein sequence ID" value="PPS11225.1"/>
    <property type="molecule type" value="Genomic_DNA"/>
</dbReference>
<feature type="region of interest" description="Disordered" evidence="1">
    <location>
        <begin position="1"/>
        <end position="67"/>
    </location>
</feature>
<feature type="compositionally biased region" description="Basic and acidic residues" evidence="1">
    <location>
        <begin position="46"/>
        <end position="55"/>
    </location>
</feature>
<evidence type="ECO:0000256" key="1">
    <source>
        <dbReference type="SAM" id="MobiDB-lite"/>
    </source>
</evidence>
<reference evidence="2 3" key="1">
    <citation type="submission" date="2015-01" db="EMBL/GenBank/DDBJ databases">
        <title>Genome of allotetraploid Gossypium barbadense reveals genomic plasticity and fiber elongation in cotton evolution.</title>
        <authorList>
            <person name="Chen X."/>
            <person name="Liu X."/>
            <person name="Zhao B."/>
            <person name="Zheng H."/>
            <person name="Hu Y."/>
            <person name="Lu G."/>
            <person name="Yang C."/>
            <person name="Chen J."/>
            <person name="Shan C."/>
            <person name="Zhang L."/>
            <person name="Zhou Y."/>
            <person name="Wang L."/>
            <person name="Guo W."/>
            <person name="Bai Y."/>
            <person name="Ruan J."/>
            <person name="Shangguan X."/>
            <person name="Mao Y."/>
            <person name="Jiang J."/>
            <person name="Zhu Y."/>
            <person name="Lei J."/>
            <person name="Kang H."/>
            <person name="Chen S."/>
            <person name="He X."/>
            <person name="Wang R."/>
            <person name="Wang Y."/>
            <person name="Chen J."/>
            <person name="Wang L."/>
            <person name="Yu S."/>
            <person name="Wang B."/>
            <person name="Wei J."/>
            <person name="Song S."/>
            <person name="Lu X."/>
            <person name="Gao Z."/>
            <person name="Gu W."/>
            <person name="Deng X."/>
            <person name="Ma D."/>
            <person name="Wang S."/>
            <person name="Liang W."/>
            <person name="Fang L."/>
            <person name="Cai C."/>
            <person name="Zhu X."/>
            <person name="Zhou B."/>
            <person name="Zhang Y."/>
            <person name="Chen Z."/>
            <person name="Xu S."/>
            <person name="Zhu R."/>
            <person name="Wang S."/>
            <person name="Zhang T."/>
            <person name="Zhao G."/>
        </authorList>
    </citation>
    <scope>NUCLEOTIDE SEQUENCE [LARGE SCALE GENOMIC DNA]</scope>
    <source>
        <strain evidence="3">cv. Xinhai21</strain>
        <tissue evidence="2">Leaf</tissue>
    </source>
</reference>
<protein>
    <submittedName>
        <fullName evidence="2">Uncharacterized protein</fullName>
    </submittedName>
</protein>
<proteinExistence type="predicted"/>
<evidence type="ECO:0000313" key="3">
    <source>
        <dbReference type="Proteomes" id="UP000239757"/>
    </source>
</evidence>